<dbReference type="AlphaFoldDB" id="A0A8X7XE93"/>
<dbReference type="EMBL" id="JAATIS010001241">
    <property type="protein sequence ID" value="KAG2466596.1"/>
    <property type="molecule type" value="Genomic_DNA"/>
</dbReference>
<evidence type="ECO:0000313" key="1">
    <source>
        <dbReference type="EMBL" id="KAG2466596.1"/>
    </source>
</evidence>
<gene>
    <name evidence="1" type="primary">Ipo11_2</name>
    <name evidence="1" type="ORF">GTO96_0020512</name>
</gene>
<feature type="non-terminal residue" evidence="1">
    <location>
        <position position="1"/>
    </location>
</feature>
<dbReference type="InterPro" id="IPR011989">
    <property type="entry name" value="ARM-like"/>
</dbReference>
<proteinExistence type="predicted"/>
<dbReference type="InterPro" id="IPR016024">
    <property type="entry name" value="ARM-type_fold"/>
</dbReference>
<evidence type="ECO:0000313" key="2">
    <source>
        <dbReference type="Proteomes" id="UP000886611"/>
    </source>
</evidence>
<dbReference type="Gene3D" id="1.25.10.10">
    <property type="entry name" value="Leucine-rich Repeat Variant"/>
    <property type="match status" value="1"/>
</dbReference>
<reference evidence="1 2" key="1">
    <citation type="journal article" date="2021" name="Cell">
        <title>Tracing the genetic footprints of vertebrate landing in non-teleost ray-finned fishes.</title>
        <authorList>
            <person name="Bi X."/>
            <person name="Wang K."/>
            <person name="Yang L."/>
            <person name="Pan H."/>
            <person name="Jiang H."/>
            <person name="Wei Q."/>
            <person name="Fang M."/>
            <person name="Yu H."/>
            <person name="Zhu C."/>
            <person name="Cai Y."/>
            <person name="He Y."/>
            <person name="Gan X."/>
            <person name="Zeng H."/>
            <person name="Yu D."/>
            <person name="Zhu Y."/>
            <person name="Jiang H."/>
            <person name="Qiu Q."/>
            <person name="Yang H."/>
            <person name="Zhang Y.E."/>
            <person name="Wang W."/>
            <person name="Zhu M."/>
            <person name="He S."/>
            <person name="Zhang G."/>
        </authorList>
    </citation>
    <scope>NUCLEOTIDE SEQUENCE [LARGE SCALE GENOMIC DNA]</scope>
    <source>
        <strain evidence="1">Bchr_013</strain>
    </source>
</reference>
<protein>
    <submittedName>
        <fullName evidence="1">IPO11 protein</fullName>
    </submittedName>
</protein>
<dbReference type="SUPFAM" id="SSF48371">
    <property type="entry name" value="ARM repeat"/>
    <property type="match status" value="1"/>
</dbReference>
<name>A0A8X7XE93_POLSE</name>
<organism evidence="1 2">
    <name type="scientific">Polypterus senegalus</name>
    <name type="common">Senegal bichir</name>
    <dbReference type="NCBI Taxonomy" id="55291"/>
    <lineage>
        <taxon>Eukaryota</taxon>
        <taxon>Metazoa</taxon>
        <taxon>Chordata</taxon>
        <taxon>Craniata</taxon>
        <taxon>Vertebrata</taxon>
        <taxon>Euteleostomi</taxon>
        <taxon>Actinopterygii</taxon>
        <taxon>Polypteriformes</taxon>
        <taxon>Polypteridae</taxon>
        <taxon>Polypterus</taxon>
    </lineage>
</organism>
<sequence length="115" mass="12036">MDLNSADNLVLQALSHATSQDTAVLKPAEEQLKQWETQPGFYSVLLLCLLPPKSGSSTGGGGPFYYDPDAPQVLPLNQLPGLSEVSGEHLEAPGVVEVLPSRIVLAPPGGGHVLP</sequence>
<feature type="non-terminal residue" evidence="1">
    <location>
        <position position="115"/>
    </location>
</feature>
<dbReference type="Proteomes" id="UP000886611">
    <property type="component" value="Unassembled WGS sequence"/>
</dbReference>
<comment type="caution">
    <text evidence="1">The sequence shown here is derived from an EMBL/GenBank/DDBJ whole genome shotgun (WGS) entry which is preliminary data.</text>
</comment>
<accession>A0A8X7XE93</accession>
<keyword evidence="2" id="KW-1185">Reference proteome</keyword>